<accession>A0A6L9L9D9</accession>
<keyword evidence="3" id="KW-1185">Reference proteome</keyword>
<name>A0A6L9L9D9_9BACT</name>
<dbReference type="Proteomes" id="UP000474175">
    <property type="component" value="Unassembled WGS sequence"/>
</dbReference>
<evidence type="ECO:0000313" key="2">
    <source>
        <dbReference type="EMBL" id="NDU94998.1"/>
    </source>
</evidence>
<feature type="signal peptide" evidence="1">
    <location>
        <begin position="1"/>
        <end position="24"/>
    </location>
</feature>
<dbReference type="RefSeq" id="WP_163946099.1">
    <property type="nucleotide sequence ID" value="NZ_JAAFZH010000003.1"/>
</dbReference>
<evidence type="ECO:0008006" key="4">
    <source>
        <dbReference type="Google" id="ProtNLM"/>
    </source>
</evidence>
<organism evidence="2 3">
    <name type="scientific">Spirosoma terrae</name>
    <dbReference type="NCBI Taxonomy" id="1968276"/>
    <lineage>
        <taxon>Bacteria</taxon>
        <taxon>Pseudomonadati</taxon>
        <taxon>Bacteroidota</taxon>
        <taxon>Cytophagia</taxon>
        <taxon>Cytophagales</taxon>
        <taxon>Cytophagaceae</taxon>
        <taxon>Spirosoma</taxon>
    </lineage>
</organism>
<dbReference type="AlphaFoldDB" id="A0A6L9L9D9"/>
<dbReference type="EMBL" id="JAAFZH010000003">
    <property type="protein sequence ID" value="NDU94998.1"/>
    <property type="molecule type" value="Genomic_DNA"/>
</dbReference>
<reference evidence="2 3" key="1">
    <citation type="submission" date="2020-02" db="EMBL/GenBank/DDBJ databases">
        <title>Draft genome sequence of two Spirosoma agri KCTC 52727 and Spirosoma terrae KCTC 52035.</title>
        <authorList>
            <person name="Rojas J."/>
            <person name="Ambika Manirajan B."/>
            <person name="Suarez C."/>
            <person name="Ratering S."/>
            <person name="Schnell S."/>
        </authorList>
    </citation>
    <scope>NUCLEOTIDE SEQUENCE [LARGE SCALE GENOMIC DNA]</scope>
    <source>
        <strain evidence="2 3">KCTC 52035</strain>
    </source>
</reference>
<evidence type="ECO:0000256" key="1">
    <source>
        <dbReference type="SAM" id="SignalP"/>
    </source>
</evidence>
<protein>
    <recommendedName>
        <fullName evidence="4">DUF4352 domain-containing protein</fullName>
    </recommendedName>
</protein>
<sequence>MNYFSCLRYILAATILIGSLSSCAPTVSPTTTYRLEPVSGDVAMIDGRPVTKAQQHGVGVVASFEREDMEFVTLDIEVKNQTDHPIVVNPADFRFVALGASQDTLTDPINQSLALERLAANPSYEAGRVKMKRKQEEKRLKRAKVFNTVLMVAAIASDVSSSGNSRTYREFANKQAAHYAAYQGIAIKRAIDYGTFANRMQQYDYEEYRWRELALKENTLAAGESVRGFVYLPKVANASFLALTYNVPEIASVPILFKQEQVKQNRTKRKRH</sequence>
<comment type="caution">
    <text evidence="2">The sequence shown here is derived from an EMBL/GenBank/DDBJ whole genome shotgun (WGS) entry which is preliminary data.</text>
</comment>
<keyword evidence="1" id="KW-0732">Signal</keyword>
<proteinExistence type="predicted"/>
<feature type="chain" id="PRO_5026704653" description="DUF4352 domain-containing protein" evidence="1">
    <location>
        <begin position="25"/>
        <end position="272"/>
    </location>
</feature>
<gene>
    <name evidence="2" type="ORF">GK108_08945</name>
</gene>
<evidence type="ECO:0000313" key="3">
    <source>
        <dbReference type="Proteomes" id="UP000474175"/>
    </source>
</evidence>